<name>A0A653X6P4_9FLAO</name>
<organism evidence="1 2">
    <name type="scientific">Maribacter litoralis</name>
    <dbReference type="NCBI Taxonomy" id="2059726"/>
    <lineage>
        <taxon>Bacteria</taxon>
        <taxon>Pseudomonadati</taxon>
        <taxon>Bacteroidota</taxon>
        <taxon>Flavobacteriia</taxon>
        <taxon>Flavobacteriales</taxon>
        <taxon>Flavobacteriaceae</taxon>
        <taxon>Maribacter</taxon>
    </lineage>
</organism>
<dbReference type="Proteomes" id="UP000430202">
    <property type="component" value="Unassembled WGS sequence"/>
</dbReference>
<dbReference type="AlphaFoldDB" id="A0A653X6P4"/>
<accession>A0A653X6P4</accession>
<gene>
    <name evidence="1" type="ORF">MARI151_60492</name>
</gene>
<dbReference type="EMBL" id="CABWLR010000006">
    <property type="protein sequence ID" value="VXC26906.1"/>
    <property type="molecule type" value="Genomic_DNA"/>
</dbReference>
<evidence type="ECO:0000313" key="2">
    <source>
        <dbReference type="Proteomes" id="UP000430202"/>
    </source>
</evidence>
<protein>
    <submittedName>
        <fullName evidence="1">Uncharacterized protein</fullName>
    </submittedName>
</protein>
<keyword evidence="2" id="KW-1185">Reference proteome</keyword>
<evidence type="ECO:0000313" key="1">
    <source>
        <dbReference type="EMBL" id="VXC26906.1"/>
    </source>
</evidence>
<sequence length="48" mass="5352">MIIFAPLIYQESQIEIATCNNEQGAKSDKPIPLEKTLTPSFCICYCVS</sequence>
<proteinExistence type="predicted"/>
<reference evidence="1 2" key="1">
    <citation type="submission" date="2019-10" db="EMBL/GenBank/DDBJ databases">
        <authorList>
            <person name="Karimi E."/>
        </authorList>
    </citation>
    <scope>NUCLEOTIDE SEQUENCE [LARGE SCALE GENOMIC DNA]</scope>
    <source>
        <strain evidence="1">Maribacter sp. 151</strain>
    </source>
</reference>